<gene>
    <name evidence="4" type="ORF">ACFOET_03910</name>
</gene>
<feature type="domain" description="CusB-like beta-barrel" evidence="3">
    <location>
        <begin position="235"/>
        <end position="284"/>
    </location>
</feature>
<feature type="chain" id="PRO_5046162774" evidence="2">
    <location>
        <begin position="23"/>
        <end position="367"/>
    </location>
</feature>
<evidence type="ECO:0000313" key="4">
    <source>
        <dbReference type="EMBL" id="MFC3196751.1"/>
    </source>
</evidence>
<dbReference type="PRINTS" id="PR01490">
    <property type="entry name" value="RTXTOXIND"/>
</dbReference>
<comment type="caution">
    <text evidence="4">The sequence shown here is derived from an EMBL/GenBank/DDBJ whole genome shotgun (WGS) entry which is preliminary data.</text>
</comment>
<sequence>MKTKLRSLLLFVLSGLSSCRQPAETQVVETRSLREAVYASGEILPLEYEYTAASNPERIHRILVNEGDTVNAGQVLVILGTPSEDEQLGILSNQVALARENASEQSAAMAELYERIALAKQQYQQDSLDARRYAELAVSQAVSRKQAEEVAMRAASRHTEYNNLRKQLELLRNELHSNVLAAENQLAQFRRGREGRVLTSRIHGRVFSVHREPGEIVNAQDPILLVGTPDRFRLEMLVDERDIAKVKVGQPVVFETDAYAGRQFRATVDRVIPVLQKENRSFEIWARVLDDLTFFPNSTVEANIVVRDSVEVLAVPADYVVAGDSIWVKTESGNEQKVRIQSGIRDRQFVEVIRGLQPGNVIVKKAP</sequence>
<keyword evidence="2" id="KW-0732">Signal</keyword>
<dbReference type="PROSITE" id="PS51257">
    <property type="entry name" value="PROKAR_LIPOPROTEIN"/>
    <property type="match status" value="1"/>
</dbReference>
<dbReference type="PANTHER" id="PTHR30469">
    <property type="entry name" value="MULTIDRUG RESISTANCE PROTEIN MDTA"/>
    <property type="match status" value="1"/>
</dbReference>
<dbReference type="Gene3D" id="2.40.30.170">
    <property type="match status" value="1"/>
</dbReference>
<dbReference type="Proteomes" id="UP001595526">
    <property type="component" value="Unassembled WGS sequence"/>
</dbReference>
<organism evidence="4 5">
    <name type="scientific">Parapedobacter deserti</name>
    <dbReference type="NCBI Taxonomy" id="1912957"/>
    <lineage>
        <taxon>Bacteria</taxon>
        <taxon>Pseudomonadati</taxon>
        <taxon>Bacteroidota</taxon>
        <taxon>Sphingobacteriia</taxon>
        <taxon>Sphingobacteriales</taxon>
        <taxon>Sphingobacteriaceae</taxon>
        <taxon>Parapedobacter</taxon>
    </lineage>
</organism>
<name>A0ABV7JJ13_9SPHI</name>
<proteinExistence type="predicted"/>
<feature type="signal peptide" evidence="2">
    <location>
        <begin position="1"/>
        <end position="22"/>
    </location>
</feature>
<dbReference type="EMBL" id="JBHRTA010000009">
    <property type="protein sequence ID" value="MFC3196751.1"/>
    <property type="molecule type" value="Genomic_DNA"/>
</dbReference>
<dbReference type="Pfam" id="PF25954">
    <property type="entry name" value="Beta-barrel_RND_2"/>
    <property type="match status" value="1"/>
</dbReference>
<feature type="coiled-coil region" evidence="1">
    <location>
        <begin position="154"/>
        <end position="185"/>
    </location>
</feature>
<keyword evidence="5" id="KW-1185">Reference proteome</keyword>
<evidence type="ECO:0000313" key="5">
    <source>
        <dbReference type="Proteomes" id="UP001595526"/>
    </source>
</evidence>
<keyword evidence="1" id="KW-0175">Coiled coil</keyword>
<dbReference type="Gene3D" id="2.40.50.100">
    <property type="match status" value="1"/>
</dbReference>
<evidence type="ECO:0000256" key="2">
    <source>
        <dbReference type="SAM" id="SignalP"/>
    </source>
</evidence>
<evidence type="ECO:0000256" key="1">
    <source>
        <dbReference type="SAM" id="Coils"/>
    </source>
</evidence>
<reference evidence="5" key="1">
    <citation type="journal article" date="2019" name="Int. J. Syst. Evol. Microbiol.">
        <title>The Global Catalogue of Microorganisms (GCM) 10K type strain sequencing project: providing services to taxonomists for standard genome sequencing and annotation.</title>
        <authorList>
            <consortium name="The Broad Institute Genomics Platform"/>
            <consortium name="The Broad Institute Genome Sequencing Center for Infectious Disease"/>
            <person name="Wu L."/>
            <person name="Ma J."/>
        </authorList>
    </citation>
    <scope>NUCLEOTIDE SEQUENCE [LARGE SCALE GENOMIC DNA]</scope>
    <source>
        <strain evidence="5">KCTC 52416</strain>
    </source>
</reference>
<accession>A0ABV7JJ13</accession>
<evidence type="ECO:0000259" key="3">
    <source>
        <dbReference type="Pfam" id="PF25954"/>
    </source>
</evidence>
<dbReference type="InterPro" id="IPR058792">
    <property type="entry name" value="Beta-barrel_RND_2"/>
</dbReference>
<protein>
    <submittedName>
        <fullName evidence="4">Efflux RND transporter periplasmic adaptor subunit</fullName>
    </submittedName>
</protein>
<dbReference type="Gene3D" id="2.40.420.20">
    <property type="match status" value="1"/>
</dbReference>
<dbReference type="RefSeq" id="WP_379019775.1">
    <property type="nucleotide sequence ID" value="NZ_JBHRTA010000009.1"/>
</dbReference>